<reference evidence="8 9" key="1">
    <citation type="journal article" date="2019" name="Int. J. Syst. Evol. Microbiol.">
        <title>The Global Catalogue of Microorganisms (GCM) 10K type strain sequencing project: providing services to taxonomists for standard genome sequencing and annotation.</title>
        <authorList>
            <consortium name="The Broad Institute Genomics Platform"/>
            <consortium name="The Broad Institute Genome Sequencing Center for Infectious Disease"/>
            <person name="Wu L."/>
            <person name="Ma J."/>
        </authorList>
    </citation>
    <scope>NUCLEOTIDE SEQUENCE [LARGE SCALE GENOMIC DNA]</scope>
    <source>
        <strain evidence="8 9">JCM 30072</strain>
    </source>
</reference>
<evidence type="ECO:0000313" key="8">
    <source>
        <dbReference type="EMBL" id="MFC7057130.1"/>
    </source>
</evidence>
<dbReference type="Proteomes" id="UP001596445">
    <property type="component" value="Unassembled WGS sequence"/>
</dbReference>
<dbReference type="InterPro" id="IPR012827">
    <property type="entry name" value="Hemerythrin_metal-bd"/>
</dbReference>
<evidence type="ECO:0000313" key="9">
    <source>
        <dbReference type="Proteomes" id="UP001596445"/>
    </source>
</evidence>
<dbReference type="EMBL" id="JBHSZI010000001">
    <property type="protein sequence ID" value="MFC7057130.1"/>
    <property type="molecule type" value="Genomic_DNA"/>
</dbReference>
<dbReference type="SUPFAM" id="SSF47188">
    <property type="entry name" value="Hemerythrin-like"/>
    <property type="match status" value="1"/>
</dbReference>
<evidence type="ECO:0000256" key="4">
    <source>
        <dbReference type="ARBA" id="ARBA00022840"/>
    </source>
</evidence>
<dbReference type="PANTHER" id="PTHR43272:SF33">
    <property type="entry name" value="AMP-BINDING DOMAIN-CONTAINING PROTEIN-RELATED"/>
    <property type="match status" value="1"/>
</dbReference>
<organism evidence="8 9">
    <name type="scientific">Halovenus salina</name>
    <dbReference type="NCBI Taxonomy" id="1510225"/>
    <lineage>
        <taxon>Archaea</taxon>
        <taxon>Methanobacteriati</taxon>
        <taxon>Methanobacteriota</taxon>
        <taxon>Stenosarchaea group</taxon>
        <taxon>Halobacteria</taxon>
        <taxon>Halobacteriales</taxon>
        <taxon>Haloarculaceae</taxon>
        <taxon>Halovenus</taxon>
    </lineage>
</organism>
<dbReference type="GO" id="GO:0046872">
    <property type="term" value="F:metal ion binding"/>
    <property type="evidence" value="ECO:0007669"/>
    <property type="project" value="UniProtKB-KW"/>
</dbReference>
<feature type="domain" description="Hemerythrin-like" evidence="7">
    <location>
        <begin position="20"/>
        <end position="131"/>
    </location>
</feature>
<evidence type="ECO:0000256" key="3">
    <source>
        <dbReference type="ARBA" id="ARBA00022741"/>
    </source>
</evidence>
<dbReference type="AlphaFoldDB" id="A0ABD5VVN2"/>
<dbReference type="PANTHER" id="PTHR43272">
    <property type="entry name" value="LONG-CHAIN-FATTY-ACID--COA LIGASE"/>
    <property type="match status" value="1"/>
</dbReference>
<gene>
    <name evidence="8" type="ORF">ACFQQG_01795</name>
</gene>
<proteinExistence type="inferred from homology"/>
<dbReference type="InterPro" id="IPR042099">
    <property type="entry name" value="ANL_N_sf"/>
</dbReference>
<sequence length="541" mass="61071">MSSGTEGKFIEWDDERYSTDIDRFDEQHQQLFGLLNELHVAMNRGESDDEIRRILVELERYTEYHFGDEEEFMQDCGFSMDCADCFYNHKEKHAEFAEKVTELRKKHQAGEYITMEVLMFVRDWLDSHIAGLNQDQNYSDYYEEEIPDDYEYSPGKLKKDREVEAAHPEALQEDASMRSDDVSLATDIYGGESVSIPDGPMASWFEITTKSHSDRTAVQLPNQEETDAQSFGQFRERAREVAAGLLEQGLGPGDRVGIYAEPSYKWSVVDMACHLAGLVSVPVSTLYSEGRALHVIDDAGVDLLIAEPKLPVVLERRVDGVIPIENLPSAEPDNLPGFDRKESNVATIVYKLGTEKHPRGCALTNRNLLAAVQMLSERLPLAAGSVGTCFLPMAHIYQRVLAYYLWHARGSVAYMNPDVLDEQLPAVRPDVMAGVPQAYNRLYEDICDRMAELSGTKKLFANDGDVPRAYGKQMRAGKSASVGLSLKQRMAERTVFPSIREEFGLDELDYALTGTNSIDDDVIHFFWGWGSPFGRYTSRRS</sequence>
<dbReference type="CDD" id="cd12107">
    <property type="entry name" value="Hemerythrin"/>
    <property type="match status" value="1"/>
</dbReference>
<dbReference type="NCBIfam" id="NF033749">
    <property type="entry name" value="bact_hemeryth"/>
    <property type="match status" value="1"/>
</dbReference>
<evidence type="ECO:0000256" key="1">
    <source>
        <dbReference type="ARBA" id="ARBA00010587"/>
    </source>
</evidence>
<protein>
    <submittedName>
        <fullName evidence="8">Bacteriohemerythrin</fullName>
    </submittedName>
</protein>
<dbReference type="InterPro" id="IPR012312">
    <property type="entry name" value="Hemerythrin-like"/>
</dbReference>
<evidence type="ECO:0000256" key="5">
    <source>
        <dbReference type="ARBA" id="ARBA00023004"/>
    </source>
</evidence>
<dbReference type="InterPro" id="IPR035938">
    <property type="entry name" value="Hemerythrin-like_sf"/>
</dbReference>
<dbReference type="NCBIfam" id="TIGR02481">
    <property type="entry name" value="hemeryth_dom"/>
    <property type="match status" value="1"/>
</dbReference>
<name>A0ABD5VVN2_9EURY</name>
<dbReference type="SUPFAM" id="SSF56801">
    <property type="entry name" value="Acetyl-CoA synthetase-like"/>
    <property type="match status" value="1"/>
</dbReference>
<dbReference type="GO" id="GO:0005524">
    <property type="term" value="F:ATP binding"/>
    <property type="evidence" value="ECO:0007669"/>
    <property type="project" value="UniProtKB-KW"/>
</dbReference>
<accession>A0ABD5VVN2</accession>
<keyword evidence="9" id="KW-1185">Reference proteome</keyword>
<dbReference type="Pfam" id="PF00501">
    <property type="entry name" value="AMP-binding"/>
    <property type="match status" value="1"/>
</dbReference>
<keyword evidence="5" id="KW-0408">Iron</keyword>
<comment type="caution">
    <text evidence="8">The sequence shown here is derived from an EMBL/GenBank/DDBJ whole genome shotgun (WGS) entry which is preliminary data.</text>
</comment>
<evidence type="ECO:0000256" key="2">
    <source>
        <dbReference type="ARBA" id="ARBA00022723"/>
    </source>
</evidence>
<evidence type="ECO:0000259" key="6">
    <source>
        <dbReference type="Pfam" id="PF00501"/>
    </source>
</evidence>
<keyword evidence="3" id="KW-0547">Nucleotide-binding</keyword>
<comment type="similarity">
    <text evidence="1">Belongs to the hemerythrin family.</text>
</comment>
<dbReference type="RefSeq" id="WP_382183862.1">
    <property type="nucleotide sequence ID" value="NZ_JBHSZI010000001.1"/>
</dbReference>
<feature type="domain" description="AMP-dependent synthetase/ligase" evidence="6">
    <location>
        <begin position="207"/>
        <end position="504"/>
    </location>
</feature>
<dbReference type="Pfam" id="PF01814">
    <property type="entry name" value="Hemerythrin"/>
    <property type="match status" value="1"/>
</dbReference>
<dbReference type="Gene3D" id="1.20.120.50">
    <property type="entry name" value="Hemerythrin-like"/>
    <property type="match status" value="1"/>
</dbReference>
<evidence type="ECO:0000259" key="7">
    <source>
        <dbReference type="Pfam" id="PF01814"/>
    </source>
</evidence>
<keyword evidence="2" id="KW-0479">Metal-binding</keyword>
<dbReference type="Gene3D" id="3.40.50.12780">
    <property type="entry name" value="N-terminal domain of ligase-like"/>
    <property type="match status" value="1"/>
</dbReference>
<keyword evidence="4" id="KW-0067">ATP-binding</keyword>
<dbReference type="InterPro" id="IPR000873">
    <property type="entry name" value="AMP-dep_synth/lig_dom"/>
</dbReference>